<dbReference type="PANTHER" id="PTHR46513">
    <property type="entry name" value="VITELLOGENIN RECEPTOR-LIKE PROTEIN-RELATED-RELATED"/>
    <property type="match status" value="1"/>
</dbReference>
<dbReference type="SUPFAM" id="SSF63825">
    <property type="entry name" value="YWTD domain"/>
    <property type="match status" value="3"/>
</dbReference>
<evidence type="ECO:0000313" key="4">
    <source>
        <dbReference type="EMBL" id="OQR70300.1"/>
    </source>
</evidence>
<dbReference type="Pfam" id="PF00041">
    <property type="entry name" value="fn3"/>
    <property type="match status" value="2"/>
</dbReference>
<evidence type="ECO:0000313" key="5">
    <source>
        <dbReference type="Proteomes" id="UP000192247"/>
    </source>
</evidence>
<dbReference type="Gene3D" id="2.60.40.10">
    <property type="entry name" value="Immunoglobulins"/>
    <property type="match status" value="3"/>
</dbReference>
<feature type="compositionally biased region" description="Polar residues" evidence="2">
    <location>
        <begin position="1112"/>
        <end position="1129"/>
    </location>
</feature>
<proteinExistence type="predicted"/>
<dbReference type="SMART" id="SM00135">
    <property type="entry name" value="LY"/>
    <property type="match status" value="7"/>
</dbReference>
<gene>
    <name evidence="4" type="ORF">BIW11_11716</name>
</gene>
<dbReference type="InterPro" id="IPR050778">
    <property type="entry name" value="Cueball_EGF_LRP_Nidogen"/>
</dbReference>
<organism evidence="4 5">
    <name type="scientific">Tropilaelaps mercedesae</name>
    <dbReference type="NCBI Taxonomy" id="418985"/>
    <lineage>
        <taxon>Eukaryota</taxon>
        <taxon>Metazoa</taxon>
        <taxon>Ecdysozoa</taxon>
        <taxon>Arthropoda</taxon>
        <taxon>Chelicerata</taxon>
        <taxon>Arachnida</taxon>
        <taxon>Acari</taxon>
        <taxon>Parasitiformes</taxon>
        <taxon>Mesostigmata</taxon>
        <taxon>Gamasina</taxon>
        <taxon>Dermanyssoidea</taxon>
        <taxon>Laelapidae</taxon>
        <taxon>Tropilaelaps</taxon>
    </lineage>
</organism>
<dbReference type="STRING" id="418985.A0A1V9X9T3"/>
<dbReference type="InterPro" id="IPR013783">
    <property type="entry name" value="Ig-like_fold"/>
</dbReference>
<dbReference type="InterPro" id="IPR000033">
    <property type="entry name" value="LDLR_classB_rpt"/>
</dbReference>
<evidence type="ECO:0000256" key="2">
    <source>
        <dbReference type="SAM" id="MobiDB-lite"/>
    </source>
</evidence>
<feature type="domain" description="Fibronectin type-III" evidence="3">
    <location>
        <begin position="967"/>
        <end position="1081"/>
    </location>
</feature>
<keyword evidence="4" id="KW-0418">Kinase</keyword>
<dbReference type="Gene3D" id="2.120.10.30">
    <property type="entry name" value="TolB, C-terminal domain"/>
    <property type="match status" value="3"/>
</dbReference>
<dbReference type="PROSITE" id="PS50853">
    <property type="entry name" value="FN3"/>
    <property type="match status" value="3"/>
</dbReference>
<accession>A0A1V9X9T3</accession>
<name>A0A1V9X9T3_9ACAR</name>
<dbReference type="SMART" id="SM00060">
    <property type="entry name" value="FN3"/>
    <property type="match status" value="3"/>
</dbReference>
<protein>
    <submittedName>
        <fullName evidence="4">Proto-oncogene tyrosine-protein kinase ROS-like</fullName>
    </submittedName>
</protein>
<dbReference type="InterPro" id="IPR011042">
    <property type="entry name" value="6-blade_b-propeller_TolB-like"/>
</dbReference>
<keyword evidence="5" id="KW-1185">Reference proteome</keyword>
<dbReference type="GO" id="GO:0016301">
    <property type="term" value="F:kinase activity"/>
    <property type="evidence" value="ECO:0007669"/>
    <property type="project" value="UniProtKB-KW"/>
</dbReference>
<dbReference type="InterPro" id="IPR003961">
    <property type="entry name" value="FN3_dom"/>
</dbReference>
<keyword evidence="1" id="KW-0245">EGF-like domain</keyword>
<feature type="domain" description="Fibronectin type-III" evidence="3">
    <location>
        <begin position="56"/>
        <end position="154"/>
    </location>
</feature>
<dbReference type="Proteomes" id="UP000192247">
    <property type="component" value="Unassembled WGS sequence"/>
</dbReference>
<dbReference type="InParanoid" id="A0A1V9X9T3"/>
<dbReference type="InterPro" id="IPR036116">
    <property type="entry name" value="FN3_sf"/>
</dbReference>
<feature type="region of interest" description="Disordered" evidence="2">
    <location>
        <begin position="1270"/>
        <end position="1290"/>
    </location>
</feature>
<keyword evidence="4" id="KW-0808">Transferase</keyword>
<sequence length="1491" mass="164376">MTLFLAGFLLHSVFVCYATMFVLQFRLAWSISDRPEALYTEPHSLRTQEFGPPLGAPQKVTCALSTHNQVAVSWRPPPFPASTEVSYLLEARNNHGGTPFVHELLTNSSAPDRVISYLFRELDANSEYTVKVQASNRHGRGKLASCRVNTTELETSFDGGQGFAASWGDLYKFDLSEKNLGFGHRIFSVPGNGSIRGVAGNLHSRVLYVSDSIGRIHLVDMDRSSLNLVPKVLPLDVRQPSLLSYDWLNKKLFLLEESLWEIKSCTIDKGFTCTVVVDGFSSAFPPEKIVVDPYNGYLFWMAKEAGDGDMVVRRIELIIAEENTKIHWSRAEVVHRSKDMRSFAVDYVQFRLYVLDSGTNSIYAVNIDSRNAVSKVRVQWAFYGNGSDMVFANEHFQLATTDGFYVEVGPSGKDQQTYRKCNNFTSFRFAFIDHKSAQPVPSPTTPPENVRALFGSTFAKVFWDAASPLTWQGRGAFRKFLYAVDVIELPSGTRVASIENIKRRHAPIGRLKKATRYQVTVRAYSELKTLGPKSAPFVGSTLSNDLDQLVWSTVMSSAGGGLKRYVFGSDATGDDARILVSSQHLHSLDVNAIAWLDDTLFLGHNRSSLVRVDLANGPVVELTQVNGVTCLGVDSYARKIYWASLTERAIMRCNVDGTRVERVASDVVAHSLAVDSARGLIVWADQFGVYTAKLSGKGRRALYETHINSGSIVQGLAYDSQRGVAISSSRSIDGVMLRSDRLMGDKAPLPAPVHINNTSLRGPLMHLDGRLLWLDRRSQPVITHLDGTYPATLHYRPVLGQGDSSTRNSLNDAEIADREFPETLAVATKIRTFTKVMVVPKDIKPGDIKVMGTWDNFTIRWPADQSVQVDVFYRLRVTPCESRDSAPCCSDGPSSRWSVAASMVKTLNLNTDRYIYHEKLRPHTRLAVQLQPYTDWASAKAVCHELHSPESIPTAPQTPKVFVAHRAPFAPFSGGDSNPEAEFRWSEPENPNGRVLGYLLNAWYHRNTQQTEKSRGIEPDADARNREGPIVPVWVNVKVTGRSFSIPNLVPNSTYFFKVSAFTSAGEGPSSPVLSINSDDEMPVPRLLVVDQKAEPPEEGHPGEPGGLHGHTSQNSLRNGVPHSSVQVSDVDNGNVTVVSNKVTNPVGVAYLDNTVFWLEQNGPIMSSAMDGSNISVVHSPTKPGTCLTVDWVARRLYWAEYDGTKSQISALDLADGRRVRIILELPKKHINSIEADPFTSTLIFTMSSRPLEGAAIMLASIDGTNQRPLFPPRRRRSSPLPHQTNTTLESGNGGDCSCLLPKPLTTSVVALDPQSKKGPGAIYFADAEQGNIWSTDLIGCQCHLIANASLTKGLPPNVMTVDLQRVYWSQRGREEVFSILKDSAGRSGHGATENHVAAVKVANGVRNIRALNSQRYPDTTCIEIGAPSTAPALVVGKPNSLQVELFPPEIAEECSNISRPTVRYVVMYRKANCIVNGESCQQTEVSPKCH</sequence>
<dbReference type="EMBL" id="MNPL01017970">
    <property type="protein sequence ID" value="OQR70300.1"/>
    <property type="molecule type" value="Genomic_DNA"/>
</dbReference>
<dbReference type="CDD" id="cd00063">
    <property type="entry name" value="FN3"/>
    <property type="match status" value="3"/>
</dbReference>
<feature type="region of interest" description="Disordered" evidence="2">
    <location>
        <begin position="1094"/>
        <end position="1129"/>
    </location>
</feature>
<dbReference type="SUPFAM" id="SSF49265">
    <property type="entry name" value="Fibronectin type III"/>
    <property type="match status" value="2"/>
</dbReference>
<reference evidence="4 5" key="1">
    <citation type="journal article" date="2017" name="Gigascience">
        <title>Draft genome of the honey bee ectoparasitic mite, Tropilaelaps mercedesae, is shaped by the parasitic life history.</title>
        <authorList>
            <person name="Dong X."/>
            <person name="Armstrong S.D."/>
            <person name="Xia D."/>
            <person name="Makepeace B.L."/>
            <person name="Darby A.C."/>
            <person name="Kadowaki T."/>
        </authorList>
    </citation>
    <scope>NUCLEOTIDE SEQUENCE [LARGE SCALE GENOMIC DNA]</scope>
    <source>
        <strain evidence="4">Wuxi-XJTLU</strain>
    </source>
</reference>
<evidence type="ECO:0000256" key="1">
    <source>
        <dbReference type="ARBA" id="ARBA00022536"/>
    </source>
</evidence>
<feature type="domain" description="Fibronectin type-III" evidence="3">
    <location>
        <begin position="443"/>
        <end position="544"/>
    </location>
</feature>
<dbReference type="OrthoDB" id="65481at2759"/>
<evidence type="ECO:0000259" key="3">
    <source>
        <dbReference type="PROSITE" id="PS50853"/>
    </source>
</evidence>
<comment type="caution">
    <text evidence="4">The sequence shown here is derived from an EMBL/GenBank/DDBJ whole genome shotgun (WGS) entry which is preliminary data.</text>
</comment>